<proteinExistence type="predicted"/>
<keyword evidence="2" id="KW-1185">Reference proteome</keyword>
<dbReference type="Proteomes" id="UP000324222">
    <property type="component" value="Unassembled WGS sequence"/>
</dbReference>
<protein>
    <submittedName>
        <fullName evidence="1">Uncharacterized protein</fullName>
    </submittedName>
</protein>
<reference evidence="1 2" key="1">
    <citation type="submission" date="2019-05" db="EMBL/GenBank/DDBJ databases">
        <title>Another draft genome of Portunus trituberculatus and its Hox gene families provides insights of decapod evolution.</title>
        <authorList>
            <person name="Jeong J.-H."/>
            <person name="Song I."/>
            <person name="Kim S."/>
            <person name="Choi T."/>
            <person name="Kim D."/>
            <person name="Ryu S."/>
            <person name="Kim W."/>
        </authorList>
    </citation>
    <scope>NUCLEOTIDE SEQUENCE [LARGE SCALE GENOMIC DNA]</scope>
    <source>
        <tissue evidence="1">Muscle</tissue>
    </source>
</reference>
<name>A0A5B7DI70_PORTR</name>
<comment type="caution">
    <text evidence="1">The sequence shown here is derived from an EMBL/GenBank/DDBJ whole genome shotgun (WGS) entry which is preliminary data.</text>
</comment>
<evidence type="ECO:0000313" key="1">
    <source>
        <dbReference type="EMBL" id="MPC21098.1"/>
    </source>
</evidence>
<dbReference type="EMBL" id="VSRR010000942">
    <property type="protein sequence ID" value="MPC21098.1"/>
    <property type="molecule type" value="Genomic_DNA"/>
</dbReference>
<accession>A0A5B7DI70</accession>
<evidence type="ECO:0000313" key="2">
    <source>
        <dbReference type="Proteomes" id="UP000324222"/>
    </source>
</evidence>
<gene>
    <name evidence="1" type="ORF">E2C01_014071</name>
</gene>
<organism evidence="1 2">
    <name type="scientific">Portunus trituberculatus</name>
    <name type="common">Swimming crab</name>
    <name type="synonym">Neptunus trituberculatus</name>
    <dbReference type="NCBI Taxonomy" id="210409"/>
    <lineage>
        <taxon>Eukaryota</taxon>
        <taxon>Metazoa</taxon>
        <taxon>Ecdysozoa</taxon>
        <taxon>Arthropoda</taxon>
        <taxon>Crustacea</taxon>
        <taxon>Multicrustacea</taxon>
        <taxon>Malacostraca</taxon>
        <taxon>Eumalacostraca</taxon>
        <taxon>Eucarida</taxon>
        <taxon>Decapoda</taxon>
        <taxon>Pleocyemata</taxon>
        <taxon>Brachyura</taxon>
        <taxon>Eubrachyura</taxon>
        <taxon>Portunoidea</taxon>
        <taxon>Portunidae</taxon>
        <taxon>Portuninae</taxon>
        <taxon>Portunus</taxon>
    </lineage>
</organism>
<dbReference type="AlphaFoldDB" id="A0A5B7DI70"/>
<sequence length="74" mass="8171">MALRSMVESEVEEVTHRVALVYTSACRAGSEFGVAADLTGHHLSCYQTMTGDLLEVEEDMENLELIFPPIIKVS</sequence>